<feature type="region of interest" description="Disordered" evidence="5">
    <location>
        <begin position="593"/>
        <end position="686"/>
    </location>
</feature>
<feature type="region of interest" description="Disordered" evidence="5">
    <location>
        <begin position="1086"/>
        <end position="1109"/>
    </location>
</feature>
<dbReference type="InterPro" id="IPR012919">
    <property type="entry name" value="SUN_dom"/>
</dbReference>
<reference evidence="7" key="1">
    <citation type="submission" date="2020-08" db="EMBL/GenBank/DDBJ databases">
        <title>Plant Genome Project.</title>
        <authorList>
            <person name="Zhang R.-G."/>
        </authorList>
    </citation>
    <scope>NUCLEOTIDE SEQUENCE</scope>
    <source>
        <strain evidence="7">WSP0</strain>
        <tissue evidence="7">Leaf</tissue>
    </source>
</reference>
<dbReference type="SUPFAM" id="SSF49785">
    <property type="entry name" value="Galactose-binding domain-like"/>
    <property type="match status" value="1"/>
</dbReference>
<proteinExistence type="predicted"/>
<evidence type="ECO:0000256" key="4">
    <source>
        <dbReference type="ARBA" id="ARBA00023136"/>
    </source>
</evidence>
<keyword evidence="2" id="KW-0812">Transmembrane</keyword>
<evidence type="ECO:0000256" key="2">
    <source>
        <dbReference type="ARBA" id="ARBA00022692"/>
    </source>
</evidence>
<dbReference type="Gene3D" id="2.60.120.260">
    <property type="entry name" value="Galactose-binding domain-like"/>
    <property type="match status" value="1"/>
</dbReference>
<dbReference type="EMBL" id="JACTNZ010000032">
    <property type="protein sequence ID" value="KAG5512922.1"/>
    <property type="molecule type" value="Genomic_DNA"/>
</dbReference>
<evidence type="ECO:0000313" key="7">
    <source>
        <dbReference type="EMBL" id="KAG5512923.1"/>
    </source>
</evidence>
<evidence type="ECO:0000256" key="1">
    <source>
        <dbReference type="ARBA" id="ARBA00004370"/>
    </source>
</evidence>
<gene>
    <name evidence="7" type="ORF">RHGRI_038654</name>
</gene>
<name>A0AAV6HM51_9ERIC</name>
<feature type="region of interest" description="Disordered" evidence="5">
    <location>
        <begin position="53"/>
        <end position="87"/>
    </location>
</feature>
<evidence type="ECO:0000256" key="3">
    <source>
        <dbReference type="ARBA" id="ARBA00022989"/>
    </source>
</evidence>
<dbReference type="GO" id="GO:0005737">
    <property type="term" value="C:cytoplasm"/>
    <property type="evidence" value="ECO:0007669"/>
    <property type="project" value="TreeGrafter"/>
</dbReference>
<dbReference type="PANTHER" id="PTHR12953">
    <property type="entry name" value="MEMBRANE PROTEIN CH1 RELATED"/>
    <property type="match status" value="1"/>
</dbReference>
<feature type="region of interest" description="Disordered" evidence="5">
    <location>
        <begin position="141"/>
        <end position="161"/>
    </location>
</feature>
<feature type="region of interest" description="Disordered" evidence="5">
    <location>
        <begin position="418"/>
        <end position="450"/>
    </location>
</feature>
<dbReference type="PANTHER" id="PTHR12953:SF3">
    <property type="entry name" value="SUN DOMAIN-CONTAINING PROTEIN 5"/>
    <property type="match status" value="1"/>
</dbReference>
<dbReference type="InterPro" id="IPR008979">
    <property type="entry name" value="Galactose-bd-like_sf"/>
</dbReference>
<keyword evidence="8" id="KW-1185">Reference proteome</keyword>
<feature type="compositionally biased region" description="Low complexity" evidence="5">
    <location>
        <begin position="67"/>
        <end position="84"/>
    </location>
</feature>
<dbReference type="Proteomes" id="UP000823749">
    <property type="component" value="Unassembled WGS sequence"/>
</dbReference>
<dbReference type="EMBL" id="JACTNZ010000032">
    <property type="protein sequence ID" value="KAG5512923.1"/>
    <property type="molecule type" value="Genomic_DNA"/>
</dbReference>
<evidence type="ECO:0000313" key="8">
    <source>
        <dbReference type="Proteomes" id="UP000823749"/>
    </source>
</evidence>
<sequence>MTTPTISFLSVVVTPSPSQLSVSQRISNGQTLCFTKSSTLLKRISLSSLCSCTSPSSSSNPVIIEQESPSTPPESTTPETFPPTGYDVPTVAEDEETKAEVETKASRYQADESVSDTSPKCNSGKENAASAIMSIVQGTDRRPVKGHTHNNQTVKSSLERENPAGLRMKKIMRTAAEDKESSVLVQKLRKEIREAVRNKSSKEFGENLFDPKLLDAFRAVVAGTMTEPAKKAPALVVRDKKLLLQKGKVRGNLTKKIYGIGGRRKRAWTRDCEIEFWKHRCLKPGRPEKIETLKSVLNLLRNGSYGTEIKQENEVKASNPILSRLYLADTSVFPRKDDIKPLSDLNATDPTENKGHSSIKFLAKILGYNSSAMFSPPVLSSTCSIHFNIEKEVADRSNSKLVYVNLMSQELLHRSDIIKPNRATESDPSPTSAVLTDKSEQTTNDVSDGPMVEEALKNTGLLSDSPPNSPYHQLGEANNEYDLSGKIGEDPEPGNVFEMDSHPDLDIYGDFEYDLEDEDFIGASAIKAYKVEQEESKIKVVFSTLNSNISNNADGEGTNDVGVEVKDGDCINQDPLTDGGVEEPSLAECEELYGPDKEPLTKRFPESALIKKPSDAFQKKKPSETTADGASPEKTEYSGSSQTAKASELEGESCAENLVGGDNAPDCSQTSENVPRKEKISNTCTSKRSDSIKDVEAYIKEHIRPLCKSGVITVKQYRWAVEKTTEKVMKYHSKEKNAKFLIKEGNLQVENRSMTNSSARDDKLYDSAYSLVENENNSYVNWVLLEFNASITSNDSHVLDHHPSTPEHSLRGTSEWEEAVKSFLGYPVLVCGMQHQEQQKQKTLDQIVKTHSPYLNLDEFRNITRQEKGGIASNRLANITHRLEPDGTSYNYASATKGAKVVTHNKEAKGASNILGKDHDKYLRNPCSVGGKFVIIELAEETLVDTVKIANFEHYSSNFKEFELYGSLVYPTETWSPIGKFVAANAKNAQSFKLPEPKWVRYLKLNLLSDHYGSEFYCTMSVVEVYGVDTIERMLEDLIVASEQSATVKLPDPNSTVLPSSIPESEISEQKIDGEVQKAVHTSSQGIEGIDEPQKPNLHLKSPVTSNIPDPVMEIRQQPNGRIHGDAALKILMQKGRSLEINLSVLEEYIKELNRRQGDVVPELEKELSRYSMLLEKSRSDINELLEWKKIMDKGVTDLEVWKAVVSSRMDEVVRENGMLRLDVEKVVSDQASLEKKEIAVLAVSFCFAFLAILRLVSERVLMSSGALVSGNLRKPSRGWILILVSSSMTIFSTLL</sequence>
<accession>A0AAV6HM51</accession>
<dbReference type="InterPro" id="IPR045120">
    <property type="entry name" value="Suco/Slp1-like"/>
</dbReference>
<feature type="compositionally biased region" description="Basic and acidic residues" evidence="5">
    <location>
        <begin position="594"/>
        <end position="605"/>
    </location>
</feature>
<evidence type="ECO:0000259" key="6">
    <source>
        <dbReference type="PROSITE" id="PS51469"/>
    </source>
</evidence>
<dbReference type="Pfam" id="PF07738">
    <property type="entry name" value="Sad1_UNC"/>
    <property type="match status" value="1"/>
</dbReference>
<organism evidence="7 8">
    <name type="scientific">Rhododendron griersonianum</name>
    <dbReference type="NCBI Taxonomy" id="479676"/>
    <lineage>
        <taxon>Eukaryota</taxon>
        <taxon>Viridiplantae</taxon>
        <taxon>Streptophyta</taxon>
        <taxon>Embryophyta</taxon>
        <taxon>Tracheophyta</taxon>
        <taxon>Spermatophyta</taxon>
        <taxon>Magnoliopsida</taxon>
        <taxon>eudicotyledons</taxon>
        <taxon>Gunneridae</taxon>
        <taxon>Pentapetalae</taxon>
        <taxon>asterids</taxon>
        <taxon>Ericales</taxon>
        <taxon>Ericaceae</taxon>
        <taxon>Ericoideae</taxon>
        <taxon>Rhodoreae</taxon>
        <taxon>Rhododendron</taxon>
    </lineage>
</organism>
<protein>
    <recommendedName>
        <fullName evidence="6">SUN domain-containing protein</fullName>
    </recommendedName>
</protein>
<comment type="caution">
    <text evidence="7">The sequence shown here is derived from an EMBL/GenBank/DDBJ whole genome shotgun (WGS) entry which is preliminary data.</text>
</comment>
<comment type="subcellular location">
    <subcellularLocation>
        <location evidence="1">Membrane</location>
    </subcellularLocation>
</comment>
<keyword evidence="3" id="KW-1133">Transmembrane helix</keyword>
<feature type="compositionally biased region" description="Polar residues" evidence="5">
    <location>
        <begin position="115"/>
        <end position="125"/>
    </location>
</feature>
<keyword evidence="4" id="KW-0472">Membrane</keyword>
<evidence type="ECO:0000256" key="5">
    <source>
        <dbReference type="SAM" id="MobiDB-lite"/>
    </source>
</evidence>
<dbReference type="GO" id="GO:0034975">
    <property type="term" value="P:protein folding in endoplasmic reticulum"/>
    <property type="evidence" value="ECO:0007669"/>
    <property type="project" value="TreeGrafter"/>
</dbReference>
<dbReference type="GO" id="GO:0016020">
    <property type="term" value="C:membrane"/>
    <property type="evidence" value="ECO:0007669"/>
    <property type="project" value="UniProtKB-SubCell"/>
</dbReference>
<feature type="region of interest" description="Disordered" evidence="5">
    <location>
        <begin position="101"/>
        <end position="125"/>
    </location>
</feature>
<dbReference type="PROSITE" id="PS51469">
    <property type="entry name" value="SUN"/>
    <property type="match status" value="1"/>
</dbReference>
<feature type="compositionally biased region" description="Basic and acidic residues" evidence="5">
    <location>
        <begin position="612"/>
        <end position="623"/>
    </location>
</feature>
<feature type="domain" description="SUN" evidence="6">
    <location>
        <begin position="869"/>
        <end position="1030"/>
    </location>
</feature>